<evidence type="ECO:0008006" key="2">
    <source>
        <dbReference type="Google" id="ProtNLM"/>
    </source>
</evidence>
<dbReference type="EMBL" id="UOGD01000179">
    <property type="protein sequence ID" value="VAX20868.1"/>
    <property type="molecule type" value="Genomic_DNA"/>
</dbReference>
<dbReference type="InterPro" id="IPR011250">
    <property type="entry name" value="OMP/PagP_B-barrel"/>
</dbReference>
<name>A0A3B1CAD2_9ZZZZ</name>
<reference evidence="1" key="1">
    <citation type="submission" date="2018-06" db="EMBL/GenBank/DDBJ databases">
        <authorList>
            <person name="Zhirakovskaya E."/>
        </authorList>
    </citation>
    <scope>NUCLEOTIDE SEQUENCE</scope>
</reference>
<sequence length="213" mass="24170">MKRILLILFLLPTFFLYAQKIGEMAPEKPPEKFPPRAWGVDLLFSDGGFGIGTFFRRSFNIKLTGFVDVSFSESKSAREFEFYDYWGRPIVIGKENRVFVVPVTAGLQYRLFEKELTDNLRPYINGGIGPVFAVSTPYQVEFFNSFKYAKIHLGVGGYIGAGADFGLSKTNLIGLSMRYHYTRFLTAGVEQMKGEIRTELGVFYIALKLGLMF</sequence>
<proteinExistence type="predicted"/>
<accession>A0A3B1CAD2</accession>
<organism evidence="1">
    <name type="scientific">hydrothermal vent metagenome</name>
    <dbReference type="NCBI Taxonomy" id="652676"/>
    <lineage>
        <taxon>unclassified sequences</taxon>
        <taxon>metagenomes</taxon>
        <taxon>ecological metagenomes</taxon>
    </lineage>
</organism>
<protein>
    <recommendedName>
        <fullName evidence="2">Outer membrane protein beta-barrel domain-containing protein</fullName>
    </recommendedName>
</protein>
<evidence type="ECO:0000313" key="1">
    <source>
        <dbReference type="EMBL" id="VAX20868.1"/>
    </source>
</evidence>
<dbReference type="Gene3D" id="2.40.160.20">
    <property type="match status" value="1"/>
</dbReference>
<dbReference type="SUPFAM" id="SSF56925">
    <property type="entry name" value="OMPA-like"/>
    <property type="match status" value="1"/>
</dbReference>
<dbReference type="AlphaFoldDB" id="A0A3B1CAD2"/>
<gene>
    <name evidence="1" type="ORF">MNBD_IGNAVI01-358</name>
</gene>